<protein>
    <recommendedName>
        <fullName evidence="5">RING-type domain-containing protein</fullName>
    </recommendedName>
</protein>
<name>A0A3B4H3E6_9CICH</name>
<dbReference type="AlphaFoldDB" id="A0A3B4H3E6"/>
<proteinExistence type="predicted"/>
<dbReference type="SMART" id="SM00184">
    <property type="entry name" value="RING"/>
    <property type="match status" value="1"/>
</dbReference>
<dbReference type="Gene3D" id="3.30.40.10">
    <property type="entry name" value="Zinc/RING finger domain, C3HC4 (zinc finger)"/>
    <property type="match status" value="1"/>
</dbReference>
<organism evidence="6">
    <name type="scientific">Pundamilia nyererei</name>
    <dbReference type="NCBI Taxonomy" id="303518"/>
    <lineage>
        <taxon>Eukaryota</taxon>
        <taxon>Metazoa</taxon>
        <taxon>Chordata</taxon>
        <taxon>Craniata</taxon>
        <taxon>Vertebrata</taxon>
        <taxon>Euteleostomi</taxon>
        <taxon>Actinopterygii</taxon>
        <taxon>Neopterygii</taxon>
        <taxon>Teleostei</taxon>
        <taxon>Neoteleostei</taxon>
        <taxon>Acanthomorphata</taxon>
        <taxon>Ovalentaria</taxon>
        <taxon>Cichlomorphae</taxon>
        <taxon>Cichliformes</taxon>
        <taxon>Cichlidae</taxon>
        <taxon>African cichlids</taxon>
        <taxon>Pseudocrenilabrinae</taxon>
        <taxon>Haplochromini</taxon>
        <taxon>Pundamilia</taxon>
    </lineage>
</organism>
<dbReference type="GO" id="GO:0008270">
    <property type="term" value="F:zinc ion binding"/>
    <property type="evidence" value="ECO:0007669"/>
    <property type="project" value="UniProtKB-KW"/>
</dbReference>
<dbReference type="Pfam" id="PF13445">
    <property type="entry name" value="zf-RING_UBOX"/>
    <property type="match status" value="1"/>
</dbReference>
<dbReference type="InterPro" id="IPR017907">
    <property type="entry name" value="Znf_RING_CS"/>
</dbReference>
<dbReference type="InterPro" id="IPR027370">
    <property type="entry name" value="Znf-RING_euk"/>
</dbReference>
<dbReference type="InterPro" id="IPR013083">
    <property type="entry name" value="Znf_RING/FYVE/PHD"/>
</dbReference>
<evidence type="ECO:0000256" key="4">
    <source>
        <dbReference type="PROSITE-ProRule" id="PRU00175"/>
    </source>
</evidence>
<dbReference type="PROSITE" id="PS50089">
    <property type="entry name" value="ZF_RING_2"/>
    <property type="match status" value="1"/>
</dbReference>
<reference evidence="6" key="1">
    <citation type="submission" date="2023-09" db="UniProtKB">
        <authorList>
            <consortium name="Ensembl"/>
        </authorList>
    </citation>
    <scope>IDENTIFICATION</scope>
</reference>
<keyword evidence="1" id="KW-0479">Metal-binding</keyword>
<dbReference type="STRING" id="303518.ENSPNYP00000029715"/>
<evidence type="ECO:0000313" key="6">
    <source>
        <dbReference type="Ensembl" id="ENSPNYP00000029715.1"/>
    </source>
</evidence>
<dbReference type="PROSITE" id="PS00518">
    <property type="entry name" value="ZF_RING_1"/>
    <property type="match status" value="1"/>
</dbReference>
<evidence type="ECO:0000256" key="1">
    <source>
        <dbReference type="ARBA" id="ARBA00022723"/>
    </source>
</evidence>
<evidence type="ECO:0000256" key="2">
    <source>
        <dbReference type="ARBA" id="ARBA00022771"/>
    </source>
</evidence>
<keyword evidence="3" id="KW-0862">Zinc</keyword>
<dbReference type="Ensembl" id="ENSPNYT00000030437.1">
    <property type="protein sequence ID" value="ENSPNYP00000029715.1"/>
    <property type="gene ID" value="ENSPNYG00000022399.1"/>
</dbReference>
<keyword evidence="2 4" id="KW-0863">Zinc-finger</keyword>
<dbReference type="InterPro" id="IPR001841">
    <property type="entry name" value="Znf_RING"/>
</dbReference>
<evidence type="ECO:0000259" key="5">
    <source>
        <dbReference type="PROSITE" id="PS50089"/>
    </source>
</evidence>
<feature type="domain" description="RING-type" evidence="5">
    <location>
        <begin position="14"/>
        <end position="40"/>
    </location>
</feature>
<dbReference type="SUPFAM" id="SSF57850">
    <property type="entry name" value="RING/U-box"/>
    <property type="match status" value="1"/>
</dbReference>
<sequence length="61" mass="6974">MPDHKIVSEEDFLCPVCHEVFTDPVVLSCSHSFCKDCLQKCQIPVEVLTQDQVVFTYCLLI</sequence>
<evidence type="ECO:0000256" key="3">
    <source>
        <dbReference type="ARBA" id="ARBA00022833"/>
    </source>
</evidence>
<accession>A0A3B4H3E6</accession>
<dbReference type="GeneTree" id="ENSGT01130000282233"/>